<dbReference type="Proteomes" id="UP000597444">
    <property type="component" value="Unassembled WGS sequence"/>
</dbReference>
<dbReference type="Gene3D" id="3.40.1080.10">
    <property type="entry name" value="Glutaconate Coenzyme A-transferase"/>
    <property type="match status" value="1"/>
</dbReference>
<dbReference type="RefSeq" id="WP_220207878.1">
    <property type="nucleotide sequence ID" value="NZ_BNJK01000001.1"/>
</dbReference>
<dbReference type="GO" id="GO:0008410">
    <property type="term" value="F:CoA-transferase activity"/>
    <property type="evidence" value="ECO:0007669"/>
    <property type="project" value="InterPro"/>
</dbReference>
<keyword evidence="2" id="KW-0808">Transferase</keyword>
<proteinExistence type="inferred from homology"/>
<protein>
    <submittedName>
        <fullName evidence="2">3-oxoadipate--succinyl-CoA transferase subunit B</fullName>
    </submittedName>
</protein>
<name>A0A8J3N689_9CHLR</name>
<comment type="similarity">
    <text evidence="1">Belongs to the 3-oxoacid CoA-transferase subunit B family.</text>
</comment>
<dbReference type="InterPro" id="IPR037171">
    <property type="entry name" value="NagB/RpiA_transferase-like"/>
</dbReference>
<dbReference type="Pfam" id="PF01144">
    <property type="entry name" value="CoA_trans"/>
    <property type="match status" value="1"/>
</dbReference>
<accession>A0A8J3N689</accession>
<dbReference type="PANTHER" id="PTHR43293:SF3">
    <property type="entry name" value="CHOLESTEROL RING-CLEAVING HYDROLASE IPDB SUBUNIT"/>
    <property type="match status" value="1"/>
</dbReference>
<gene>
    <name evidence="2" type="ORF">KSF_073610</name>
</gene>
<dbReference type="InterPro" id="IPR004165">
    <property type="entry name" value="CoA_trans_fam_I"/>
</dbReference>
<evidence type="ECO:0000313" key="2">
    <source>
        <dbReference type="EMBL" id="GHO97313.1"/>
    </source>
</evidence>
<evidence type="ECO:0000313" key="3">
    <source>
        <dbReference type="Proteomes" id="UP000597444"/>
    </source>
</evidence>
<dbReference type="EMBL" id="BNJK01000001">
    <property type="protein sequence ID" value="GHO97313.1"/>
    <property type="molecule type" value="Genomic_DNA"/>
</dbReference>
<dbReference type="SUPFAM" id="SSF100950">
    <property type="entry name" value="NagB/RpiA/CoA transferase-like"/>
    <property type="match status" value="1"/>
</dbReference>
<dbReference type="AlphaFoldDB" id="A0A8J3N689"/>
<reference evidence="2" key="1">
    <citation type="submission" date="2020-10" db="EMBL/GenBank/DDBJ databases">
        <title>Taxonomic study of unclassified bacteria belonging to the class Ktedonobacteria.</title>
        <authorList>
            <person name="Yabe S."/>
            <person name="Wang C.M."/>
            <person name="Zheng Y."/>
            <person name="Sakai Y."/>
            <person name="Cavaletti L."/>
            <person name="Monciardini P."/>
            <person name="Donadio S."/>
        </authorList>
    </citation>
    <scope>NUCLEOTIDE SEQUENCE</scope>
    <source>
        <strain evidence="2">ID150040</strain>
    </source>
</reference>
<comment type="caution">
    <text evidence="2">The sequence shown here is derived from an EMBL/GenBank/DDBJ whole genome shotgun (WGS) entry which is preliminary data.</text>
</comment>
<organism evidence="2 3">
    <name type="scientific">Reticulibacter mediterranei</name>
    <dbReference type="NCBI Taxonomy" id="2778369"/>
    <lineage>
        <taxon>Bacteria</taxon>
        <taxon>Bacillati</taxon>
        <taxon>Chloroflexota</taxon>
        <taxon>Ktedonobacteria</taxon>
        <taxon>Ktedonobacterales</taxon>
        <taxon>Reticulibacteraceae</taxon>
        <taxon>Reticulibacter</taxon>
    </lineage>
</organism>
<dbReference type="PANTHER" id="PTHR43293">
    <property type="entry name" value="ACETATE COA-TRANSFERASE YDIF"/>
    <property type="match status" value="1"/>
</dbReference>
<dbReference type="SMART" id="SM00882">
    <property type="entry name" value="CoA_trans"/>
    <property type="match status" value="1"/>
</dbReference>
<keyword evidence="3" id="KW-1185">Reference proteome</keyword>
<sequence>MSDSSTVLKYTPAEMMIVVAARALAGVRTVFVGVGLPNIACNVARYTVAPDLELIYESGVYGAQPARQPLSIGDPTLVTGAISVTSMADLFGLYLQGGLVETALLGGAQIDRYGNLNTTVIGNYDNPKVRLPGSGGACEIAINAQRVFIIMHLKKRAFVEQLDFLTTPGHFHGGTSAQELGIASKGPQLMITDKALFDFENAEREMQLISLYPGVTLDDVVVEIGWQVRVAETLSETAPPTTDEIALVRGRLSSGKQSGGTGEA</sequence>
<evidence type="ECO:0000256" key="1">
    <source>
        <dbReference type="ARBA" id="ARBA00007047"/>
    </source>
</evidence>